<dbReference type="AlphaFoldDB" id="A0A6G3QXU7"/>
<dbReference type="Pfam" id="PF12900">
    <property type="entry name" value="Pyridox_ox_2"/>
    <property type="match status" value="1"/>
</dbReference>
<dbReference type="EMBL" id="JAAGMD010000538">
    <property type="protein sequence ID" value="NEA88044.1"/>
    <property type="molecule type" value="Genomic_DNA"/>
</dbReference>
<dbReference type="InterPro" id="IPR012349">
    <property type="entry name" value="Split_barrel_FMN-bd"/>
</dbReference>
<sequence length="144" mass="16058">MCLAASVQQSSGHGRERVPGSALVPRVATSGPDIRPVWFLWEGGAFWWLTGSYSRLEQLLAVDSRVALVIDTCDVSARTVFSVTCRGVAEVVPLDRARAVRKLTRYLGPEDRWPVRFSAPLDDPATKMVRLAPDRPPRLQDRSW</sequence>
<dbReference type="Gene3D" id="2.30.110.10">
    <property type="entry name" value="Electron Transport, Fmn-binding Protein, Chain A"/>
    <property type="match status" value="1"/>
</dbReference>
<dbReference type="InterPro" id="IPR024747">
    <property type="entry name" value="Pyridox_Oxase-rel"/>
</dbReference>
<protein>
    <submittedName>
        <fullName evidence="1">Pyridoxamine 5'-phosphate oxidase family protein</fullName>
    </submittedName>
</protein>
<comment type="caution">
    <text evidence="1">The sequence shown here is derived from an EMBL/GenBank/DDBJ whole genome shotgun (WGS) entry which is preliminary data.</text>
</comment>
<evidence type="ECO:0000313" key="1">
    <source>
        <dbReference type="EMBL" id="NEA88044.1"/>
    </source>
</evidence>
<organism evidence="1">
    <name type="scientific">Streptomyces sp. SID14436</name>
    <dbReference type="NCBI Taxonomy" id="2706070"/>
    <lineage>
        <taxon>Bacteria</taxon>
        <taxon>Bacillati</taxon>
        <taxon>Actinomycetota</taxon>
        <taxon>Actinomycetes</taxon>
        <taxon>Kitasatosporales</taxon>
        <taxon>Streptomycetaceae</taxon>
        <taxon>Streptomyces</taxon>
    </lineage>
</organism>
<reference evidence="1" key="1">
    <citation type="submission" date="2020-01" db="EMBL/GenBank/DDBJ databases">
        <title>Insect and environment-associated Actinomycetes.</title>
        <authorList>
            <person name="Currrie C."/>
            <person name="Chevrette M."/>
            <person name="Carlson C."/>
            <person name="Stubbendieck R."/>
            <person name="Wendt-Pienkowski E."/>
        </authorList>
    </citation>
    <scope>NUCLEOTIDE SEQUENCE</scope>
    <source>
        <strain evidence="1">SID14436</strain>
    </source>
</reference>
<accession>A0A6G3QXU7</accession>
<proteinExistence type="predicted"/>
<name>A0A6G3QXU7_9ACTN</name>
<dbReference type="SUPFAM" id="SSF50475">
    <property type="entry name" value="FMN-binding split barrel"/>
    <property type="match status" value="1"/>
</dbReference>
<gene>
    <name evidence="1" type="ORF">G3I53_18885</name>
</gene>